<gene>
    <name evidence="2" type="ORF">K8P03_05850</name>
</gene>
<sequence>MIKNGVYMNRNNYKFGKLLKDLRQKNNMTQEELSYRSFINVKTLSNMENGKVDFDLDMLEILSEIFNIDLVEKYLYLILDDSSQINKLVKNLNSKDRYPGSIQADEIRILTEIENTSHRKIIRLKAKKLRLLFQSVEIKDDKNKKKSLIVEALNVGRNFDFNDLAANTYDIIDYRLLMNYAIYIKNKAEMLRILKFIENSRIDDDNLNSILYHNISSTYYTTDKSYLALYYINKSIATNNKNPISPIMLYQKSIILYDLNFPYEKYVKMTLETSKKINSNLYEMLLNNYKAKANDDKNFIISY</sequence>
<dbReference type="SUPFAM" id="SSF47413">
    <property type="entry name" value="lambda repressor-like DNA-binding domains"/>
    <property type="match status" value="1"/>
</dbReference>
<dbReference type="EMBL" id="JAIPME010000002">
    <property type="protein sequence ID" value="MBZ2386801.1"/>
    <property type="molecule type" value="Genomic_DNA"/>
</dbReference>
<dbReference type="InterPro" id="IPR001387">
    <property type="entry name" value="Cro/C1-type_HTH"/>
</dbReference>
<dbReference type="Pfam" id="PF01381">
    <property type="entry name" value="HTH_3"/>
    <property type="match status" value="1"/>
</dbReference>
<accession>A0ABS7SZ71</accession>
<proteinExistence type="predicted"/>
<protein>
    <submittedName>
        <fullName evidence="2">Helix-turn-helix domain-containing protein</fullName>
    </submittedName>
</protein>
<evidence type="ECO:0000313" key="3">
    <source>
        <dbReference type="Proteomes" id="UP000734271"/>
    </source>
</evidence>
<dbReference type="SMART" id="SM00530">
    <property type="entry name" value="HTH_XRE"/>
    <property type="match status" value="1"/>
</dbReference>
<name>A0ABS7SZ71_9FIRM</name>
<reference evidence="2 3" key="1">
    <citation type="submission" date="2021-08" db="EMBL/GenBank/DDBJ databases">
        <title>FDA dAtabase for Regulatory Grade micrObial Sequences (FDA-ARGOS): Supporting development and validation of Infectious Disease Dx tests.</title>
        <authorList>
            <person name="Sproer C."/>
            <person name="Gronow S."/>
            <person name="Severitt S."/>
            <person name="Schroder I."/>
            <person name="Tallon L."/>
            <person name="Sadzewicz L."/>
            <person name="Zhao X."/>
            <person name="Boylan J."/>
            <person name="Ott S."/>
            <person name="Bowen H."/>
            <person name="Vavikolanu K."/>
            <person name="Hazen T."/>
            <person name="Aluvathingal J."/>
            <person name="Nadendla S."/>
            <person name="Lowell S."/>
            <person name="Myers T."/>
            <person name="Yan Y."/>
            <person name="Sichtig H."/>
        </authorList>
    </citation>
    <scope>NUCLEOTIDE SEQUENCE [LARGE SCALE GENOMIC DNA]</scope>
    <source>
        <strain evidence="2 3">FDAARGOS_1460</strain>
    </source>
</reference>
<dbReference type="Proteomes" id="UP000734271">
    <property type="component" value="Unassembled WGS sequence"/>
</dbReference>
<evidence type="ECO:0000259" key="1">
    <source>
        <dbReference type="PROSITE" id="PS50943"/>
    </source>
</evidence>
<dbReference type="Gene3D" id="1.10.260.40">
    <property type="entry name" value="lambda repressor-like DNA-binding domains"/>
    <property type="match status" value="1"/>
</dbReference>
<keyword evidence="3" id="KW-1185">Reference proteome</keyword>
<feature type="domain" description="HTH cro/C1-type" evidence="1">
    <location>
        <begin position="19"/>
        <end position="73"/>
    </location>
</feature>
<evidence type="ECO:0000313" key="2">
    <source>
        <dbReference type="EMBL" id="MBZ2386801.1"/>
    </source>
</evidence>
<dbReference type="PROSITE" id="PS50943">
    <property type="entry name" value="HTH_CROC1"/>
    <property type="match status" value="1"/>
</dbReference>
<dbReference type="CDD" id="cd00093">
    <property type="entry name" value="HTH_XRE"/>
    <property type="match status" value="1"/>
</dbReference>
<organism evidence="2 3">
    <name type="scientific">Anaerococcus murdochii</name>
    <dbReference type="NCBI Taxonomy" id="411577"/>
    <lineage>
        <taxon>Bacteria</taxon>
        <taxon>Bacillati</taxon>
        <taxon>Bacillota</taxon>
        <taxon>Tissierellia</taxon>
        <taxon>Tissierellales</taxon>
        <taxon>Peptoniphilaceae</taxon>
        <taxon>Anaerococcus</taxon>
    </lineage>
</organism>
<comment type="caution">
    <text evidence="2">The sequence shown here is derived from an EMBL/GenBank/DDBJ whole genome shotgun (WGS) entry which is preliminary data.</text>
</comment>
<dbReference type="InterPro" id="IPR010982">
    <property type="entry name" value="Lambda_DNA-bd_dom_sf"/>
</dbReference>